<proteinExistence type="predicted"/>
<protein>
    <submittedName>
        <fullName evidence="2">Uncharacterized protein</fullName>
    </submittedName>
</protein>
<evidence type="ECO:0000313" key="2">
    <source>
        <dbReference type="EMBL" id="KAJ7760850.1"/>
    </source>
</evidence>
<feature type="region of interest" description="Disordered" evidence="1">
    <location>
        <begin position="451"/>
        <end position="472"/>
    </location>
</feature>
<comment type="caution">
    <text evidence="2">The sequence shown here is derived from an EMBL/GenBank/DDBJ whole genome shotgun (WGS) entry which is preliminary data.</text>
</comment>
<keyword evidence="3" id="KW-1185">Reference proteome</keyword>
<dbReference type="EMBL" id="JARJLG010000047">
    <property type="protein sequence ID" value="KAJ7760850.1"/>
    <property type="molecule type" value="Genomic_DNA"/>
</dbReference>
<name>A0AAD7JD72_9AGAR</name>
<evidence type="ECO:0000256" key="1">
    <source>
        <dbReference type="SAM" id="MobiDB-lite"/>
    </source>
</evidence>
<gene>
    <name evidence="2" type="ORF">DFH07DRAFT_815999</name>
</gene>
<reference evidence="2" key="1">
    <citation type="submission" date="2023-03" db="EMBL/GenBank/DDBJ databases">
        <title>Massive genome expansion in bonnet fungi (Mycena s.s.) driven by repeated elements and novel gene families across ecological guilds.</title>
        <authorList>
            <consortium name="Lawrence Berkeley National Laboratory"/>
            <person name="Harder C.B."/>
            <person name="Miyauchi S."/>
            <person name="Viragh M."/>
            <person name="Kuo A."/>
            <person name="Thoen E."/>
            <person name="Andreopoulos B."/>
            <person name="Lu D."/>
            <person name="Skrede I."/>
            <person name="Drula E."/>
            <person name="Henrissat B."/>
            <person name="Morin E."/>
            <person name="Kohler A."/>
            <person name="Barry K."/>
            <person name="LaButti K."/>
            <person name="Morin E."/>
            <person name="Salamov A."/>
            <person name="Lipzen A."/>
            <person name="Mereny Z."/>
            <person name="Hegedus B."/>
            <person name="Baldrian P."/>
            <person name="Stursova M."/>
            <person name="Weitz H."/>
            <person name="Taylor A."/>
            <person name="Grigoriev I.V."/>
            <person name="Nagy L.G."/>
            <person name="Martin F."/>
            <person name="Kauserud H."/>
        </authorList>
    </citation>
    <scope>NUCLEOTIDE SEQUENCE</scope>
    <source>
        <strain evidence="2">CBHHK188m</strain>
    </source>
</reference>
<accession>A0AAD7JD72</accession>
<dbReference type="Proteomes" id="UP001215280">
    <property type="component" value="Unassembled WGS sequence"/>
</dbReference>
<organism evidence="2 3">
    <name type="scientific">Mycena maculata</name>
    <dbReference type="NCBI Taxonomy" id="230809"/>
    <lineage>
        <taxon>Eukaryota</taxon>
        <taxon>Fungi</taxon>
        <taxon>Dikarya</taxon>
        <taxon>Basidiomycota</taxon>
        <taxon>Agaricomycotina</taxon>
        <taxon>Agaricomycetes</taxon>
        <taxon>Agaricomycetidae</taxon>
        <taxon>Agaricales</taxon>
        <taxon>Marasmiineae</taxon>
        <taxon>Mycenaceae</taxon>
        <taxon>Mycena</taxon>
    </lineage>
</organism>
<dbReference type="AlphaFoldDB" id="A0AAD7JD72"/>
<evidence type="ECO:0000313" key="3">
    <source>
        <dbReference type="Proteomes" id="UP001215280"/>
    </source>
</evidence>
<sequence length="472" mass="52998">MGANASHASVPEQMDTRPMSELHLTEAEYAEYKTHSAHDTMYKEMADKEDQKLRVVGFNGDTKAVFRTCNPEGHEYIEVPWSSMDSVKWIAQRVEDQIRVALHHWFLATADGVIFKTFGELVASYAAFRVKEQVVLTLLMPTDLAEFSAFHLKQHTWKQTSAGAATSSSDLAKCVAEFHLINPDATSAWSAYLAQRKAADTRVERNLAGYEGEDRPLIYEKIEEAVDDVLACTNLEELDVGDAVASVHDCVVPLSANLADDGWGNVSSAEILSRIYSPSSPAAVDVYLEYHYRTRYESVEFYCNVYYRIHASITDTKLDLSTPRGPRKMNGFRSFFEMGLADVPPGRRWRAIDKRTFGVSDAQVRTLHRTLFGRLEEKIDPQATLRLLLASVGISFFVASGSGDVDDGDCFEMGELRWEGIEGNERWLGRNIRRVARSAAMEPHTELVDTVVDEGDADDEDAWEDESDNEDH</sequence>